<dbReference type="PANTHER" id="PTHR43814:SF1">
    <property type="entry name" value="ARGININOSUCCINATE LYASE"/>
    <property type="match status" value="1"/>
</dbReference>
<dbReference type="EC" id="4.3.2.1" evidence="2 6"/>
<dbReference type="Pfam" id="PF00206">
    <property type="entry name" value="Lyase_1"/>
    <property type="match status" value="1"/>
</dbReference>
<dbReference type="PRINTS" id="PR00145">
    <property type="entry name" value="ARGSUCLYASE"/>
</dbReference>
<dbReference type="HAMAP" id="MF_00006">
    <property type="entry name" value="Arg_succ_lyase"/>
    <property type="match status" value="1"/>
</dbReference>
<keyword evidence="10" id="KW-1185">Reference proteome</keyword>
<dbReference type="GO" id="GO:0005829">
    <property type="term" value="C:cytosol"/>
    <property type="evidence" value="ECO:0007669"/>
    <property type="project" value="TreeGrafter"/>
</dbReference>
<protein>
    <recommendedName>
        <fullName evidence="2 6">Argininosuccinate lyase</fullName>
        <shortName evidence="6">ASAL</shortName>
        <ecNumber evidence="2 6">4.3.2.1</ecNumber>
    </recommendedName>
    <alternativeName>
        <fullName evidence="6">Arginosuccinase</fullName>
    </alternativeName>
</protein>
<organism evidence="9 10">
    <name type="scientific">Clostridium paridis</name>
    <dbReference type="NCBI Taxonomy" id="2803863"/>
    <lineage>
        <taxon>Bacteria</taxon>
        <taxon>Bacillati</taxon>
        <taxon>Bacillota</taxon>
        <taxon>Clostridia</taxon>
        <taxon>Eubacteriales</taxon>
        <taxon>Clostridiaceae</taxon>
        <taxon>Clostridium</taxon>
    </lineage>
</organism>
<proteinExistence type="inferred from homology"/>
<dbReference type="PRINTS" id="PR00149">
    <property type="entry name" value="FUMRATELYASE"/>
</dbReference>
<evidence type="ECO:0000256" key="4">
    <source>
        <dbReference type="ARBA" id="ARBA00022605"/>
    </source>
</evidence>
<gene>
    <name evidence="6 9" type="primary">argH</name>
    <name evidence="9" type="ORF">JK634_19505</name>
</gene>
<feature type="domain" description="Argininosuccinate lyase C-terminal" evidence="8">
    <location>
        <begin position="363"/>
        <end position="431"/>
    </location>
</feature>
<dbReference type="NCBIfam" id="TIGR00838">
    <property type="entry name" value="argH"/>
    <property type="match status" value="1"/>
</dbReference>
<evidence type="ECO:0000313" key="10">
    <source>
        <dbReference type="Proteomes" id="UP000623681"/>
    </source>
</evidence>
<evidence type="ECO:0000256" key="3">
    <source>
        <dbReference type="ARBA" id="ARBA00022571"/>
    </source>
</evidence>
<dbReference type="Gene3D" id="1.20.200.10">
    <property type="entry name" value="Fumarase/aspartase (Central domain)"/>
    <property type="match status" value="1"/>
</dbReference>
<dbReference type="Gene3D" id="1.10.275.10">
    <property type="entry name" value="Fumarase/aspartase (N-terminal domain)"/>
    <property type="match status" value="1"/>
</dbReference>
<dbReference type="AlphaFoldDB" id="A0A937FK53"/>
<dbReference type="FunFam" id="1.10.40.30:FF:000001">
    <property type="entry name" value="Argininosuccinate lyase"/>
    <property type="match status" value="1"/>
</dbReference>
<keyword evidence="4 6" id="KW-0028">Amino-acid biosynthesis</keyword>
<comment type="catalytic activity">
    <reaction evidence="6">
        <text>2-(N(omega)-L-arginino)succinate = fumarate + L-arginine</text>
        <dbReference type="Rhea" id="RHEA:24020"/>
        <dbReference type="ChEBI" id="CHEBI:29806"/>
        <dbReference type="ChEBI" id="CHEBI:32682"/>
        <dbReference type="ChEBI" id="CHEBI:57472"/>
        <dbReference type="EC" id="4.3.2.1"/>
    </reaction>
</comment>
<comment type="subcellular location">
    <subcellularLocation>
        <location evidence="6">Cytoplasm</location>
    </subcellularLocation>
</comment>
<dbReference type="InterPro" id="IPR008948">
    <property type="entry name" value="L-Aspartase-like"/>
</dbReference>
<keyword evidence="5 6" id="KW-0456">Lyase</keyword>
<keyword evidence="6" id="KW-0963">Cytoplasm</keyword>
<dbReference type="Proteomes" id="UP000623681">
    <property type="component" value="Unassembled WGS sequence"/>
</dbReference>
<accession>A0A937FK53</accession>
<evidence type="ECO:0000259" key="7">
    <source>
        <dbReference type="Pfam" id="PF00206"/>
    </source>
</evidence>
<comment type="similarity">
    <text evidence="6">Belongs to the lyase 1 family. Argininosuccinate lyase subfamily.</text>
</comment>
<dbReference type="SUPFAM" id="SSF48557">
    <property type="entry name" value="L-aspartase-like"/>
    <property type="match status" value="1"/>
</dbReference>
<dbReference type="InterPro" id="IPR009049">
    <property type="entry name" value="Argininosuccinate_lyase"/>
</dbReference>
<dbReference type="CDD" id="cd01359">
    <property type="entry name" value="Argininosuccinate_lyase"/>
    <property type="match status" value="1"/>
</dbReference>
<reference evidence="9" key="1">
    <citation type="submission" date="2021-01" db="EMBL/GenBank/DDBJ databases">
        <title>Genome public.</title>
        <authorList>
            <person name="Liu C."/>
            <person name="Sun Q."/>
        </authorList>
    </citation>
    <scope>NUCLEOTIDE SEQUENCE</scope>
    <source>
        <strain evidence="9">YIM B02565</strain>
    </source>
</reference>
<evidence type="ECO:0000313" key="9">
    <source>
        <dbReference type="EMBL" id="MBL4933978.1"/>
    </source>
</evidence>
<evidence type="ECO:0000256" key="1">
    <source>
        <dbReference type="ARBA" id="ARBA00004941"/>
    </source>
</evidence>
<keyword evidence="3 6" id="KW-0055">Arginine biosynthesis</keyword>
<name>A0A937FK53_9CLOT</name>
<dbReference type="Gene3D" id="1.10.40.30">
    <property type="entry name" value="Fumarase/aspartase (C-terminal domain)"/>
    <property type="match status" value="1"/>
</dbReference>
<sequence length="461" mass="52086">MKLWGGRFEKAVDTLVNDFNSSIRTDGRMFKEDIEGSLAHVKMLIHQNIIPKEDGEKIIYGLMEINKRIENGVIEIDQSSEDIHSFIEATLTYYIGDEGKKLHTGRSRNDQVTLDTRLYLKKSLSSLVNTLLDLQETILLKSQENIQTIMPGYTHLQKAQPITFAHHLLAYGEMFKRDIGRILDGYKRVDQMPLGSGALATSTYPIDREMVAKELGFSGICLNSLDAVSDRDYVIETLSTLSMIMMHLSRFSEEIILWCTGEFNFIELDDAYSTGSSIMPQKKNPDVAELVRGKTGRVYGDLITLLTFMKGIPLAYNKDMQEDKDALFDALDTTFLSIRTFNGMLKTLKVKKDNMRKGALGGFTNATDVADYLVKKGVAFRNAHEVVGAIVLQCINENKNIEELSLKELKEFSPEFEEDIYNAISLETCVEERKVIGGPSSQSVKMQLDILKSFIQDHRNL</sequence>
<evidence type="ECO:0000259" key="8">
    <source>
        <dbReference type="Pfam" id="PF14698"/>
    </source>
</evidence>
<dbReference type="InterPro" id="IPR020557">
    <property type="entry name" value="Fumarate_lyase_CS"/>
</dbReference>
<dbReference type="InterPro" id="IPR024083">
    <property type="entry name" value="Fumarase/histidase_N"/>
</dbReference>
<dbReference type="InterPro" id="IPR029419">
    <property type="entry name" value="Arg_succ_lyase_C"/>
</dbReference>
<comment type="caution">
    <text evidence="9">The sequence shown here is derived from an EMBL/GenBank/DDBJ whole genome shotgun (WGS) entry which is preliminary data.</text>
</comment>
<evidence type="ECO:0000256" key="2">
    <source>
        <dbReference type="ARBA" id="ARBA00012338"/>
    </source>
</evidence>
<dbReference type="FunFam" id="1.20.200.10:FF:000015">
    <property type="entry name" value="argininosuccinate lyase isoform X2"/>
    <property type="match status" value="1"/>
</dbReference>
<evidence type="ECO:0000256" key="6">
    <source>
        <dbReference type="HAMAP-Rule" id="MF_00006"/>
    </source>
</evidence>
<dbReference type="EMBL" id="JAESWA010000029">
    <property type="protein sequence ID" value="MBL4933978.1"/>
    <property type="molecule type" value="Genomic_DNA"/>
</dbReference>
<dbReference type="PROSITE" id="PS00163">
    <property type="entry name" value="FUMARATE_LYASES"/>
    <property type="match status" value="1"/>
</dbReference>
<dbReference type="InterPro" id="IPR022761">
    <property type="entry name" value="Fumarate_lyase_N"/>
</dbReference>
<dbReference type="InterPro" id="IPR000362">
    <property type="entry name" value="Fumarate_lyase_fam"/>
</dbReference>
<dbReference type="Pfam" id="PF14698">
    <property type="entry name" value="ASL_C2"/>
    <property type="match status" value="1"/>
</dbReference>
<dbReference type="GO" id="GO:0042450">
    <property type="term" value="P:L-arginine biosynthetic process via ornithine"/>
    <property type="evidence" value="ECO:0007669"/>
    <property type="project" value="UniProtKB-UniRule"/>
</dbReference>
<comment type="pathway">
    <text evidence="1 6">Amino-acid biosynthesis; L-arginine biosynthesis; L-arginine from L-ornithine and carbamoyl phosphate: step 3/3.</text>
</comment>
<dbReference type="PANTHER" id="PTHR43814">
    <property type="entry name" value="ARGININOSUCCINATE LYASE"/>
    <property type="match status" value="1"/>
</dbReference>
<evidence type="ECO:0000256" key="5">
    <source>
        <dbReference type="ARBA" id="ARBA00023239"/>
    </source>
</evidence>
<dbReference type="GO" id="GO:0004056">
    <property type="term" value="F:argininosuccinate lyase activity"/>
    <property type="evidence" value="ECO:0007669"/>
    <property type="project" value="UniProtKB-UniRule"/>
</dbReference>
<feature type="domain" description="Fumarate lyase N-terminal" evidence="7">
    <location>
        <begin position="6"/>
        <end position="300"/>
    </location>
</feature>
<dbReference type="RefSeq" id="WP_202769440.1">
    <property type="nucleotide sequence ID" value="NZ_JAESWA010000029.1"/>
</dbReference>